<organism evidence="3 4">
    <name type="scientific">Mycobacterium syngnathidarum</name>
    <dbReference type="NCBI Taxonomy" id="1908205"/>
    <lineage>
        <taxon>Bacteria</taxon>
        <taxon>Bacillati</taxon>
        <taxon>Actinomycetota</taxon>
        <taxon>Actinomycetes</taxon>
        <taxon>Mycobacteriales</taxon>
        <taxon>Mycobacteriaceae</taxon>
        <taxon>Mycobacterium</taxon>
    </lineage>
</organism>
<feature type="compositionally biased region" description="Basic and acidic residues" evidence="1">
    <location>
        <begin position="329"/>
        <end position="346"/>
    </location>
</feature>
<gene>
    <name evidence="3" type="ORF">BKG61_24245</name>
</gene>
<accession>A0A1Q9WG14</accession>
<dbReference type="Proteomes" id="UP000179636">
    <property type="component" value="Unassembled WGS sequence"/>
</dbReference>
<feature type="region of interest" description="Disordered" evidence="1">
    <location>
        <begin position="316"/>
        <end position="356"/>
    </location>
</feature>
<feature type="domain" description="Tox-REase-7" evidence="2">
    <location>
        <begin position="339"/>
        <end position="421"/>
    </location>
</feature>
<evidence type="ECO:0000313" key="3">
    <source>
        <dbReference type="EMBL" id="OHT92465.1"/>
    </source>
</evidence>
<proteinExistence type="predicted"/>
<comment type="caution">
    <text evidence="3">The sequence shown here is derived from an EMBL/GenBank/DDBJ whole genome shotgun (WGS) entry which is preliminary data.</text>
</comment>
<protein>
    <recommendedName>
        <fullName evidence="2">Tox-REase-7 domain-containing protein</fullName>
    </recommendedName>
</protein>
<dbReference type="STRING" id="1908205.BKG60_05055"/>
<name>A0A1Q9WG14_9MYCO</name>
<sequence>MTKVTPEDYYAVAAKLCELSKTLETALKDLDNKLDVSQSAGTYDSGGPVWAISFDQSASDVFEMASTTSIAARELGYLVHQSGLNHADVENGSSGGTGVQPTPPHPQGSSLATNLHPAKHAVGGTHEKPAHWDLIEKYVTKQWADCDESRIGTAGTHFTTYGNTTKATAATLRSDVLGVFTQAAQDQSPEVDGMVDEVANVYRALSDAGDMGIALGAACQEVHRVADIDKRTGRQSLQILNAIVFSYEVDKIGARRIRAGWLVRLLDNLIEKNKRDYARAMDALIDGINGAVNTAAESNKGIYTTATTSTQLLSSILDRTPRQTNPVRNRSDEENRKAGEQGEERAGIPPHEKRRVPITYNGVPSLIEPDYIDDENQNVVEVKNTNEIRPYKTQILKELQFAQEEGYTMTLVVDHRTQINDPDIQKAIDSGQIQLIRKELDDNNDH</sequence>
<dbReference type="OrthoDB" id="4515024at2"/>
<evidence type="ECO:0000313" key="4">
    <source>
        <dbReference type="Proteomes" id="UP000179636"/>
    </source>
</evidence>
<accession>A0A1S1JV35</accession>
<feature type="region of interest" description="Disordered" evidence="1">
    <location>
        <begin position="88"/>
        <end position="113"/>
    </location>
</feature>
<dbReference type="AlphaFoldDB" id="A0A1Q9WG14"/>
<dbReference type="InterPro" id="IPR028903">
    <property type="entry name" value="Tox-REase-7_dom"/>
</dbReference>
<dbReference type="EMBL" id="MLHV01000029">
    <property type="protein sequence ID" value="OHT92465.1"/>
    <property type="molecule type" value="Genomic_DNA"/>
</dbReference>
<reference evidence="3 4" key="1">
    <citation type="submission" date="2016-10" db="EMBL/GenBank/DDBJ databases">
        <title>Evaluation of Human, Animal and Environmental Mycobacterium chelonae Isolates by Core Genome Phylogenomic Analysis, Targeted Gene Comparison, and Anti-microbial Susceptibility Patterns: A Tale of Mistaken Identities.</title>
        <authorList>
            <person name="Fogelson S.B."/>
            <person name="Camus A.C."/>
            <person name="Lorenz W."/>
            <person name="Vasireddy R."/>
            <person name="Vasireddy S."/>
            <person name="Smith T."/>
            <person name="Brown-Elliott B.A."/>
            <person name="Wallace R.J.Jr."/>
            <person name="Hasan N.A."/>
            <person name="Reischl U."/>
            <person name="Sanchez S."/>
        </authorList>
    </citation>
    <scope>NUCLEOTIDE SEQUENCE [LARGE SCALE GENOMIC DNA]</scope>
    <source>
        <strain evidence="3 4">24999</strain>
    </source>
</reference>
<keyword evidence="4" id="KW-1185">Reference proteome</keyword>
<dbReference type="Pfam" id="PF15649">
    <property type="entry name" value="Tox-REase-7"/>
    <property type="match status" value="1"/>
</dbReference>
<evidence type="ECO:0000259" key="2">
    <source>
        <dbReference type="Pfam" id="PF15649"/>
    </source>
</evidence>
<dbReference type="RefSeq" id="WP_019345515.1">
    <property type="nucleotide sequence ID" value="NZ_MLCL01000022.1"/>
</dbReference>
<evidence type="ECO:0000256" key="1">
    <source>
        <dbReference type="SAM" id="MobiDB-lite"/>
    </source>
</evidence>